<dbReference type="Pfam" id="PF14085">
    <property type="entry name" value="DUF4265"/>
    <property type="match status" value="1"/>
</dbReference>
<organism evidence="1 2">
    <name type="scientific">Streptomyces albiaxialis</name>
    <dbReference type="NCBI Taxonomy" id="329523"/>
    <lineage>
        <taxon>Bacteria</taxon>
        <taxon>Bacillati</taxon>
        <taxon>Actinomycetota</taxon>
        <taxon>Actinomycetes</taxon>
        <taxon>Kitasatosporales</taxon>
        <taxon>Streptomycetaceae</taxon>
        <taxon>Streptomyces</taxon>
    </lineage>
</organism>
<protein>
    <submittedName>
        <fullName evidence="1">Uncharacterized protein</fullName>
    </submittedName>
</protein>
<gene>
    <name evidence="1" type="ORF">GCM10009801_15130</name>
</gene>
<evidence type="ECO:0000313" key="1">
    <source>
        <dbReference type="EMBL" id="GAA2067611.1"/>
    </source>
</evidence>
<keyword evidence="2" id="KW-1185">Reference proteome</keyword>
<name>A0ABN2VNU6_9ACTN</name>
<dbReference type="Proteomes" id="UP001500016">
    <property type="component" value="Unassembled WGS sequence"/>
</dbReference>
<comment type="caution">
    <text evidence="1">The sequence shown here is derived from an EMBL/GenBank/DDBJ whole genome shotgun (WGS) entry which is preliminary data.</text>
</comment>
<accession>A0ABN2VNU6</accession>
<dbReference type="InterPro" id="IPR025361">
    <property type="entry name" value="DUF4265"/>
</dbReference>
<evidence type="ECO:0000313" key="2">
    <source>
        <dbReference type="Proteomes" id="UP001500016"/>
    </source>
</evidence>
<dbReference type="RefSeq" id="WP_425578114.1">
    <property type="nucleotide sequence ID" value="NZ_BAAAPE010000002.1"/>
</dbReference>
<dbReference type="EMBL" id="BAAAPE010000002">
    <property type="protein sequence ID" value="GAA2067611.1"/>
    <property type="molecule type" value="Genomic_DNA"/>
</dbReference>
<proteinExistence type="predicted"/>
<reference evidence="1 2" key="1">
    <citation type="journal article" date="2019" name="Int. J. Syst. Evol. Microbiol.">
        <title>The Global Catalogue of Microorganisms (GCM) 10K type strain sequencing project: providing services to taxonomists for standard genome sequencing and annotation.</title>
        <authorList>
            <consortium name="The Broad Institute Genomics Platform"/>
            <consortium name="The Broad Institute Genome Sequencing Center for Infectious Disease"/>
            <person name="Wu L."/>
            <person name="Ma J."/>
        </authorList>
    </citation>
    <scope>NUCLEOTIDE SEQUENCE [LARGE SCALE GENOMIC DNA]</scope>
    <source>
        <strain evidence="1 2">JCM 15478</strain>
    </source>
</reference>
<sequence>MGSIPFYAVGVSLGDEIGVSLEEGRIIFNGVVRDKGHARVRVIVFDPSESATVIREIEEAGGRCEVGAED</sequence>